<sequence length="397" mass="43888">MPPSSPPFPLPVIDPRSANRDENVVFSMPQPRNNTNAVFSGIPQPPETYTSPTRMPEPLRPTASLTHMPELVVGQETPQRAAFSDPRREAFPNLALFPEPDKNISSSENSSEPRYNNFSRISNQYSRDCNNNLSFPEPEMVPGFSQVNLPNTMPAVQIPNISIPLTQPAGEMPSFPVPENYVVSDEYEGDSAEENNPHDVSNCSDHTELEGIVPVTDNLYPPLFSGYPPATPSQVAALTNLTGTNDSHEFEWVYSVDGYIPPEAVGCGKESNGSPLYVARRDYKKVTHVGITGPHLKGIRFVRKNSVLNQKACYVLCGDIKGLRWIKCMGTFKTNGEKLVQAGVTENEKPIYIGIVDYRGGIYIGEAGEHISGGMCFAYQNKKITAPDFYYILAYNY</sequence>
<comment type="caution">
    <text evidence="2">The sequence shown here is derived from an EMBL/GenBank/DDBJ whole genome shotgun (WGS) entry which is preliminary data.</text>
</comment>
<feature type="compositionally biased region" description="Pro residues" evidence="1">
    <location>
        <begin position="1"/>
        <end position="12"/>
    </location>
</feature>
<organism evidence="2 3">
    <name type="scientific">Basidiobolus ranarum</name>
    <dbReference type="NCBI Taxonomy" id="34480"/>
    <lineage>
        <taxon>Eukaryota</taxon>
        <taxon>Fungi</taxon>
        <taxon>Fungi incertae sedis</taxon>
        <taxon>Zoopagomycota</taxon>
        <taxon>Entomophthoromycotina</taxon>
        <taxon>Basidiobolomycetes</taxon>
        <taxon>Basidiobolales</taxon>
        <taxon>Basidiobolaceae</taxon>
        <taxon>Basidiobolus</taxon>
    </lineage>
</organism>
<protein>
    <submittedName>
        <fullName evidence="2">Uncharacterized protein</fullName>
    </submittedName>
</protein>
<evidence type="ECO:0000313" key="2">
    <source>
        <dbReference type="EMBL" id="KAK9708119.1"/>
    </source>
</evidence>
<feature type="region of interest" description="Disordered" evidence="1">
    <location>
        <begin position="1"/>
        <end position="55"/>
    </location>
</feature>
<gene>
    <name evidence="2" type="ORF">K7432_009821</name>
</gene>
<evidence type="ECO:0000313" key="3">
    <source>
        <dbReference type="Proteomes" id="UP001479436"/>
    </source>
</evidence>
<evidence type="ECO:0000256" key="1">
    <source>
        <dbReference type="SAM" id="MobiDB-lite"/>
    </source>
</evidence>
<feature type="compositionally biased region" description="Polar residues" evidence="1">
    <location>
        <begin position="103"/>
        <end position="119"/>
    </location>
</feature>
<dbReference type="Pfam" id="PF11901">
    <property type="entry name" value="DM9"/>
    <property type="match status" value="1"/>
</dbReference>
<feature type="region of interest" description="Disordered" evidence="1">
    <location>
        <begin position="97"/>
        <end position="119"/>
    </location>
</feature>
<dbReference type="PANTHER" id="PTHR31649:SF1">
    <property type="entry name" value="FARNESOIC ACID O-METHYL TRANSFERASE DOMAIN-CONTAINING PROTEIN"/>
    <property type="match status" value="1"/>
</dbReference>
<dbReference type="SMART" id="SM00696">
    <property type="entry name" value="DM9"/>
    <property type="match status" value="1"/>
</dbReference>
<proteinExistence type="predicted"/>
<accession>A0ABR2VWG2</accession>
<dbReference type="PANTHER" id="PTHR31649">
    <property type="entry name" value="AGAP009604-PA"/>
    <property type="match status" value="1"/>
</dbReference>
<dbReference type="EMBL" id="JASJQH010007508">
    <property type="protein sequence ID" value="KAK9708119.1"/>
    <property type="molecule type" value="Genomic_DNA"/>
</dbReference>
<dbReference type="Proteomes" id="UP001479436">
    <property type="component" value="Unassembled WGS sequence"/>
</dbReference>
<dbReference type="InterPro" id="IPR006616">
    <property type="entry name" value="DM9_repeat"/>
</dbReference>
<name>A0ABR2VWG2_9FUNG</name>
<reference evidence="2 3" key="1">
    <citation type="submission" date="2023-04" db="EMBL/GenBank/DDBJ databases">
        <title>Genome of Basidiobolus ranarum AG-B5.</title>
        <authorList>
            <person name="Stajich J.E."/>
            <person name="Carter-House D."/>
            <person name="Gryganskyi A."/>
        </authorList>
    </citation>
    <scope>NUCLEOTIDE SEQUENCE [LARGE SCALE GENOMIC DNA]</scope>
    <source>
        <strain evidence="2 3">AG-B5</strain>
    </source>
</reference>
<keyword evidence="3" id="KW-1185">Reference proteome</keyword>